<dbReference type="Proteomes" id="UP001499942">
    <property type="component" value="Unassembled WGS sequence"/>
</dbReference>
<keyword evidence="3" id="KW-1185">Reference proteome</keyword>
<dbReference type="EMBL" id="BAAASR010000002">
    <property type="protein sequence ID" value="GAA2478227.1"/>
    <property type="molecule type" value="Genomic_DNA"/>
</dbReference>
<sequence>MSVTGPPGPVMDRDEVDRALARLGAEHKAVEDSLLALQDHAGRRLLEGAGLTGTTKDRWAATEQAITLLWTYFDAYTAALREAREVRARRRWPGREELAELTELLRGESVTVSGTSSSLAERFTLERLVDRMNELYASSLDVVVTADAVWSALPARIDLLAAELNRTRSLARSVGVRPGEHPAGDDLESITRELVALREQVVTDPLAFWRPAMGSSAPGGGRPDTDRYDRAARALEDVRREIEAVLQVRQDSEARLLRLRDVLSRADRTLAEARAARGEVLAKIAASEVPVVSGPPTALQERLATAAEYRRHAQWHRLSPLLEALEREAEEELLRAREQLTAVTAPLAVRAELRGRLDAYRAKVARHGMAEDPLLVERYDVARRMLWSAPCDLRVAEQAVLRYQWLAAEVLSGAGPVDGGGSSR</sequence>
<dbReference type="RefSeq" id="WP_344355901.1">
    <property type="nucleotide sequence ID" value="NZ_BAAASR010000002.1"/>
</dbReference>
<evidence type="ECO:0000256" key="1">
    <source>
        <dbReference type="SAM" id="Coils"/>
    </source>
</evidence>
<organism evidence="2 3">
    <name type="scientific">Streptomyces gobitricini</name>
    <dbReference type="NCBI Taxonomy" id="68211"/>
    <lineage>
        <taxon>Bacteria</taxon>
        <taxon>Bacillati</taxon>
        <taxon>Actinomycetota</taxon>
        <taxon>Actinomycetes</taxon>
        <taxon>Kitasatosporales</taxon>
        <taxon>Streptomycetaceae</taxon>
        <taxon>Streptomyces</taxon>
    </lineage>
</organism>
<comment type="caution">
    <text evidence="2">The sequence shown here is derived from an EMBL/GenBank/DDBJ whole genome shotgun (WGS) entry which is preliminary data.</text>
</comment>
<evidence type="ECO:0000313" key="3">
    <source>
        <dbReference type="Proteomes" id="UP001499942"/>
    </source>
</evidence>
<gene>
    <name evidence="2" type="ORF">GCM10010393_05570</name>
</gene>
<name>A0ABP5YB65_9ACTN</name>
<keyword evidence="1" id="KW-0175">Coiled coil</keyword>
<feature type="coiled-coil region" evidence="1">
    <location>
        <begin position="228"/>
        <end position="255"/>
    </location>
</feature>
<reference evidence="3" key="1">
    <citation type="journal article" date="2019" name="Int. J. Syst. Evol. Microbiol.">
        <title>The Global Catalogue of Microorganisms (GCM) 10K type strain sequencing project: providing services to taxonomists for standard genome sequencing and annotation.</title>
        <authorList>
            <consortium name="The Broad Institute Genomics Platform"/>
            <consortium name="The Broad Institute Genome Sequencing Center for Infectious Disease"/>
            <person name="Wu L."/>
            <person name="Ma J."/>
        </authorList>
    </citation>
    <scope>NUCLEOTIDE SEQUENCE [LARGE SCALE GENOMIC DNA]</scope>
    <source>
        <strain evidence="3">JCM 5062</strain>
    </source>
</reference>
<accession>A0ABP5YB65</accession>
<proteinExistence type="predicted"/>
<evidence type="ECO:0000313" key="2">
    <source>
        <dbReference type="EMBL" id="GAA2478227.1"/>
    </source>
</evidence>
<protein>
    <submittedName>
        <fullName evidence="2">Uncharacterized protein</fullName>
    </submittedName>
</protein>